<accession>A0A6G1S1C4</accession>
<reference evidence="1" key="1">
    <citation type="submission" date="2020-03" db="EMBL/GenBank/DDBJ databases">
        <title>Okinawa Rail whole genome shotgun sequence.</title>
        <authorList>
            <person name="Nakajima N."/>
            <person name="Onuma M."/>
            <person name="Endoh D."/>
        </authorList>
    </citation>
    <scope>NUCLEOTIDE SEQUENCE</scope>
</reference>
<name>A0A6G1S1C4_9GRUI</name>
<dbReference type="AlphaFoldDB" id="A0A6G1S1C4"/>
<protein>
    <submittedName>
        <fullName evidence="1">Uncharacterized protein</fullName>
    </submittedName>
</protein>
<reference evidence="1" key="2">
    <citation type="submission" date="2020-03" db="EMBL/GenBank/DDBJ databases">
        <authorList>
            <consortium name="Environmental Genome Science Research Promotion Project"/>
            <person name="Nakajima N."/>
            <person name="Onuma M."/>
            <person name="Endoh D."/>
        </authorList>
    </citation>
    <scope>NUCLEOTIDE SEQUENCE</scope>
</reference>
<dbReference type="EMBL" id="ICPP01012352">
    <property type="protein sequence ID" value="LAC44996.1"/>
    <property type="molecule type" value="Transcribed_RNA"/>
</dbReference>
<organism evidence="1">
    <name type="scientific">Hypotaenidia okinawae</name>
    <dbReference type="NCBI Taxonomy" id="2861861"/>
    <lineage>
        <taxon>Eukaryota</taxon>
        <taxon>Metazoa</taxon>
        <taxon>Chordata</taxon>
        <taxon>Craniata</taxon>
        <taxon>Vertebrata</taxon>
        <taxon>Euteleostomi</taxon>
        <taxon>Archelosauria</taxon>
        <taxon>Archosauria</taxon>
        <taxon>Dinosauria</taxon>
        <taxon>Saurischia</taxon>
        <taxon>Theropoda</taxon>
        <taxon>Coelurosauria</taxon>
        <taxon>Aves</taxon>
        <taxon>Neognathae</taxon>
        <taxon>Neoaves</taxon>
        <taxon>Gruiformes</taxon>
        <taxon>Rallidae</taxon>
        <taxon>Hypotaenidia</taxon>
    </lineage>
</organism>
<proteinExistence type="predicted"/>
<sequence>MLRLSQQLTANAMDVKGLHSSNSLSDQSDHRSLINSTGLSFLGTWLLQGRGGGGGRPIPATDVVQRRVMNFFIVRVTEHGNRLPREAVESLSLETFKTCLDMFLCGLS</sequence>
<evidence type="ECO:0000313" key="1">
    <source>
        <dbReference type="EMBL" id="LAC44996.1"/>
    </source>
</evidence>